<feature type="signal peptide" evidence="1">
    <location>
        <begin position="1"/>
        <end position="18"/>
    </location>
</feature>
<keyword evidence="3" id="KW-1185">Reference proteome</keyword>
<protein>
    <submittedName>
        <fullName evidence="2">Periplasmic binding protein-like II</fullName>
    </submittedName>
</protein>
<dbReference type="Proteomes" id="UP000193920">
    <property type="component" value="Unassembled WGS sequence"/>
</dbReference>
<evidence type="ECO:0000256" key="1">
    <source>
        <dbReference type="SAM" id="SignalP"/>
    </source>
</evidence>
<accession>A0A1Y2ERI4</accession>
<dbReference type="OrthoDB" id="10469666at2759"/>
<reference evidence="2 3" key="1">
    <citation type="submission" date="2016-08" db="EMBL/GenBank/DDBJ databases">
        <title>A Parts List for Fungal Cellulosomes Revealed by Comparative Genomics.</title>
        <authorList>
            <consortium name="DOE Joint Genome Institute"/>
            <person name="Haitjema C.H."/>
            <person name="Gilmore S.P."/>
            <person name="Henske J.K."/>
            <person name="Solomon K.V."/>
            <person name="De Groot R."/>
            <person name="Kuo A."/>
            <person name="Mondo S.J."/>
            <person name="Salamov A.A."/>
            <person name="Labutti K."/>
            <person name="Zhao Z."/>
            <person name="Chiniquy J."/>
            <person name="Barry K."/>
            <person name="Brewer H.M."/>
            <person name="Purvine S.O."/>
            <person name="Wright A.T."/>
            <person name="Boxma B."/>
            <person name="Van Alen T."/>
            <person name="Hackstein J.H."/>
            <person name="Baker S.E."/>
            <person name="Grigoriev I.V."/>
            <person name="O'Malley M.A."/>
        </authorList>
    </citation>
    <scope>NUCLEOTIDE SEQUENCE [LARGE SCALE GENOMIC DNA]</scope>
    <source>
        <strain evidence="2 3">G1</strain>
    </source>
</reference>
<proteinExistence type="predicted"/>
<organism evidence="2 3">
    <name type="scientific">Neocallimastix californiae</name>
    <dbReference type="NCBI Taxonomy" id="1754190"/>
    <lineage>
        <taxon>Eukaryota</taxon>
        <taxon>Fungi</taxon>
        <taxon>Fungi incertae sedis</taxon>
        <taxon>Chytridiomycota</taxon>
        <taxon>Chytridiomycota incertae sedis</taxon>
        <taxon>Neocallimastigomycetes</taxon>
        <taxon>Neocallimastigales</taxon>
        <taxon>Neocallimastigaceae</taxon>
        <taxon>Neocallimastix</taxon>
    </lineage>
</organism>
<dbReference type="Gene3D" id="3.40.190.10">
    <property type="entry name" value="Periplasmic binding protein-like II"/>
    <property type="match status" value="1"/>
</dbReference>
<sequence>MKFLVTFIALLFTYICLTLEIELNFVINSYSVLDDAFQLIIEEFNNYANETNLDIQLKMTYFTDENDGDIGYNDYDKTLKLLEKKKNKYDIFAYDPLYLKIFSNYLLDLKKYPDNTIKEYLDLYSTKDNIDLTEYNGHRVGFPLFLIISVLHSNVNYLRKHNKDVPKTWSELIETTEYILEKEKDDNPDLIGYNGLFPDNENALCSFYQFIYSYREEKELDIPEFDSQTAIDAAEEIMNIKNTISSYEIFKSNEKHIVDEMITENMVFVNFYSSARMPNYTISALPGKKPGINGSIIGGFNLGINKNIIDERKNASIEVLKYIFSENFQKEIIVKN</sequence>
<dbReference type="AlphaFoldDB" id="A0A1Y2ERI4"/>
<dbReference type="EMBL" id="MCOG01000030">
    <property type="protein sequence ID" value="ORY74158.1"/>
    <property type="molecule type" value="Genomic_DNA"/>
</dbReference>
<gene>
    <name evidence="2" type="ORF">LY90DRAFT_666302</name>
</gene>
<name>A0A1Y2ERI4_9FUNG</name>
<evidence type="ECO:0000313" key="2">
    <source>
        <dbReference type="EMBL" id="ORY74158.1"/>
    </source>
</evidence>
<evidence type="ECO:0000313" key="3">
    <source>
        <dbReference type="Proteomes" id="UP000193920"/>
    </source>
</evidence>
<dbReference type="SUPFAM" id="SSF53850">
    <property type="entry name" value="Periplasmic binding protein-like II"/>
    <property type="match status" value="1"/>
</dbReference>
<keyword evidence="1" id="KW-0732">Signal</keyword>
<feature type="chain" id="PRO_5013254452" evidence="1">
    <location>
        <begin position="19"/>
        <end position="336"/>
    </location>
</feature>
<comment type="caution">
    <text evidence="2">The sequence shown here is derived from an EMBL/GenBank/DDBJ whole genome shotgun (WGS) entry which is preliminary data.</text>
</comment>